<evidence type="ECO:0000256" key="4">
    <source>
        <dbReference type="SAM" id="MobiDB-lite"/>
    </source>
</evidence>
<organism evidence="6 7">
    <name type="scientific">Mycobacterium avium subsp. hominissuis</name>
    <dbReference type="NCBI Taxonomy" id="439334"/>
    <lineage>
        <taxon>Bacteria</taxon>
        <taxon>Bacillati</taxon>
        <taxon>Actinomycetota</taxon>
        <taxon>Actinomycetes</taxon>
        <taxon>Mycobacteriales</taxon>
        <taxon>Mycobacteriaceae</taxon>
        <taxon>Mycobacterium</taxon>
        <taxon>Mycobacterium avium complex (MAC)</taxon>
    </lineage>
</organism>
<proteinExistence type="inferred from homology"/>
<dbReference type="InterPro" id="IPR002611">
    <property type="entry name" value="IstB_ATP-bd"/>
</dbReference>
<dbReference type="GO" id="GO:0006260">
    <property type="term" value="P:DNA replication"/>
    <property type="evidence" value="ECO:0007669"/>
    <property type="project" value="TreeGrafter"/>
</dbReference>
<gene>
    <name evidence="6" type="ORF">JPH1_29780</name>
</gene>
<evidence type="ECO:0000313" key="7">
    <source>
        <dbReference type="Proteomes" id="UP000327362"/>
    </source>
</evidence>
<evidence type="ECO:0000256" key="1">
    <source>
        <dbReference type="ARBA" id="ARBA00008059"/>
    </source>
</evidence>
<dbReference type="Gene3D" id="3.40.50.300">
    <property type="entry name" value="P-loop containing nucleotide triphosphate hydrolases"/>
    <property type="match status" value="1"/>
</dbReference>
<name>A0AAI8SLD9_MYCAV</name>
<comment type="similarity">
    <text evidence="1">Belongs to the IS21/IS1162 putative ATP-binding protein family.</text>
</comment>
<dbReference type="PANTHER" id="PTHR30050">
    <property type="entry name" value="CHROMOSOMAL REPLICATION INITIATOR PROTEIN DNAA"/>
    <property type="match status" value="1"/>
</dbReference>
<accession>A0AAI8SLD9</accession>
<feature type="region of interest" description="Disordered" evidence="4">
    <location>
        <begin position="1"/>
        <end position="21"/>
    </location>
</feature>
<dbReference type="PIRSF" id="PIRSF003073">
    <property type="entry name" value="DNAC_TnpB_IstB"/>
    <property type="match status" value="1"/>
</dbReference>
<dbReference type="SUPFAM" id="SSF52540">
    <property type="entry name" value="P-loop containing nucleoside triphosphate hydrolases"/>
    <property type="match status" value="1"/>
</dbReference>
<dbReference type="RefSeq" id="WP_151834884.1">
    <property type="nucleotide sequence ID" value="NZ_AP020326.1"/>
</dbReference>
<protein>
    <submittedName>
        <fullName evidence="6">ATPase AAA</fullName>
    </submittedName>
</protein>
<dbReference type="InterPro" id="IPR027417">
    <property type="entry name" value="P-loop_NTPase"/>
</dbReference>
<dbReference type="InterPro" id="IPR028350">
    <property type="entry name" value="DNAC/IstB-like"/>
</dbReference>
<feature type="domain" description="AAA+ ATPase" evidence="5">
    <location>
        <begin position="120"/>
        <end position="254"/>
    </location>
</feature>
<dbReference type="SMART" id="SM00382">
    <property type="entry name" value="AAA"/>
    <property type="match status" value="1"/>
</dbReference>
<dbReference type="Proteomes" id="UP000327362">
    <property type="component" value="Chromosome"/>
</dbReference>
<evidence type="ECO:0000256" key="2">
    <source>
        <dbReference type="ARBA" id="ARBA00022741"/>
    </source>
</evidence>
<evidence type="ECO:0000256" key="3">
    <source>
        <dbReference type="ARBA" id="ARBA00022840"/>
    </source>
</evidence>
<dbReference type="GO" id="GO:0005524">
    <property type="term" value="F:ATP binding"/>
    <property type="evidence" value="ECO:0007669"/>
    <property type="project" value="UniProtKB-KW"/>
</dbReference>
<dbReference type="Pfam" id="PF01695">
    <property type="entry name" value="IstB_IS21"/>
    <property type="match status" value="1"/>
</dbReference>
<dbReference type="CDD" id="cd00009">
    <property type="entry name" value="AAA"/>
    <property type="match status" value="1"/>
</dbReference>
<dbReference type="InterPro" id="IPR047661">
    <property type="entry name" value="IstB"/>
</dbReference>
<sequence length="284" mass="30637">MTPTPRTNKAPTRTEESPSAAASRYQQLRSHLAELKLAAAAEALPAVLDQATAEGLSLTVALERLLAVEVEASTARRLAGRLRFACLPTPATLADFDVDAAAGIDRKLIDELGTCRYLETATNILLIGPPGTGKTHLSVGLARAAAHTGYRTYFTTAADLAARCHRAAIEGRWATTMRFYAGPTLLVIDELGYLPLPAEAASALFQVVSQRYLKTSIVITTNRGWVGAWGEILGDTTVAAAMLDRLLHRSVVINLDGESYRLRDHHDAAETLRRTTTGTRQPLH</sequence>
<evidence type="ECO:0000259" key="5">
    <source>
        <dbReference type="SMART" id="SM00382"/>
    </source>
</evidence>
<keyword evidence="3" id="KW-0067">ATP-binding</keyword>
<dbReference type="EMBL" id="AP020326">
    <property type="protein sequence ID" value="BBN48503.1"/>
    <property type="molecule type" value="Genomic_DNA"/>
</dbReference>
<evidence type="ECO:0000313" key="6">
    <source>
        <dbReference type="EMBL" id="BBN48503.1"/>
    </source>
</evidence>
<keyword evidence="2" id="KW-0547">Nucleotide-binding</keyword>
<feature type="compositionally biased region" description="Polar residues" evidence="4">
    <location>
        <begin position="1"/>
        <end position="11"/>
    </location>
</feature>
<dbReference type="PANTHER" id="PTHR30050:SF4">
    <property type="entry name" value="ATP-BINDING PROTEIN RV3427C IN INSERTION SEQUENCE-RELATED"/>
    <property type="match status" value="1"/>
</dbReference>
<reference evidence="6 7" key="1">
    <citation type="submission" date="2019-09" db="EMBL/GenBank/DDBJ databases">
        <title>Complete genome sequence of Mycobacterium avium subsp. hominissuis strain JP-H-1.</title>
        <authorList>
            <person name="Kinoshita Y."/>
            <person name="Niwa H."/>
            <person name="Uchida-Fujii E."/>
            <person name="Nukada T."/>
        </authorList>
    </citation>
    <scope>NUCLEOTIDE SEQUENCE [LARGE SCALE GENOMIC DNA]</scope>
    <source>
        <strain evidence="6 7">JP-H-1</strain>
    </source>
</reference>
<dbReference type="NCBIfam" id="NF038214">
    <property type="entry name" value="IS21_help_AAA"/>
    <property type="match status" value="1"/>
</dbReference>
<dbReference type="InterPro" id="IPR003593">
    <property type="entry name" value="AAA+_ATPase"/>
</dbReference>
<dbReference type="AlphaFoldDB" id="A0AAI8SLD9"/>